<dbReference type="EMBL" id="PQVF01000008">
    <property type="protein sequence ID" value="POY36079.1"/>
    <property type="molecule type" value="Genomic_DNA"/>
</dbReference>
<dbReference type="PANTHER" id="PTHR39186:SF1">
    <property type="entry name" value="DUF2071 DOMAIN-CONTAINING PROTEIN"/>
    <property type="match status" value="1"/>
</dbReference>
<protein>
    <recommendedName>
        <fullName evidence="3">DUF2071 domain-containing protein</fullName>
    </recommendedName>
</protein>
<gene>
    <name evidence="1" type="ORF">C3K47_12840</name>
</gene>
<dbReference type="InterPro" id="IPR018644">
    <property type="entry name" value="DUF2071"/>
</dbReference>
<dbReference type="RefSeq" id="WP_103789542.1">
    <property type="nucleotide sequence ID" value="NZ_PQVF01000008.1"/>
</dbReference>
<organism evidence="1 2">
    <name type="scientific">Solitalea longa</name>
    <dbReference type="NCBI Taxonomy" id="2079460"/>
    <lineage>
        <taxon>Bacteria</taxon>
        <taxon>Pseudomonadati</taxon>
        <taxon>Bacteroidota</taxon>
        <taxon>Sphingobacteriia</taxon>
        <taxon>Sphingobacteriales</taxon>
        <taxon>Sphingobacteriaceae</taxon>
        <taxon>Solitalea</taxon>
    </lineage>
</organism>
<keyword evidence="2" id="KW-1185">Reference proteome</keyword>
<dbReference type="AlphaFoldDB" id="A0A2S5A193"/>
<dbReference type="Pfam" id="PF09844">
    <property type="entry name" value="DUF2071"/>
    <property type="match status" value="1"/>
</dbReference>
<name>A0A2S5A193_9SPHI</name>
<evidence type="ECO:0008006" key="3">
    <source>
        <dbReference type="Google" id="ProtNLM"/>
    </source>
</evidence>
<reference evidence="1 2" key="1">
    <citation type="submission" date="2018-01" db="EMBL/GenBank/DDBJ databases">
        <authorList>
            <person name="Gaut B.S."/>
            <person name="Morton B.R."/>
            <person name="Clegg M.T."/>
            <person name="Duvall M.R."/>
        </authorList>
    </citation>
    <scope>NUCLEOTIDE SEQUENCE [LARGE SCALE GENOMIC DNA]</scope>
    <source>
        <strain evidence="1 2">HR-AV</strain>
    </source>
</reference>
<dbReference type="OrthoDB" id="1421826at2"/>
<dbReference type="PANTHER" id="PTHR39186">
    <property type="entry name" value="DUF2071 FAMILY PROTEIN"/>
    <property type="match status" value="1"/>
</dbReference>
<proteinExistence type="predicted"/>
<evidence type="ECO:0000313" key="2">
    <source>
        <dbReference type="Proteomes" id="UP000236893"/>
    </source>
</evidence>
<comment type="caution">
    <text evidence="1">The sequence shown here is derived from an EMBL/GenBank/DDBJ whole genome shotgun (WGS) entry which is preliminary data.</text>
</comment>
<accession>A0A2S5A193</accession>
<evidence type="ECO:0000313" key="1">
    <source>
        <dbReference type="EMBL" id="POY36079.1"/>
    </source>
</evidence>
<dbReference type="Proteomes" id="UP000236893">
    <property type="component" value="Unassembled WGS sequence"/>
</dbReference>
<sequence length="237" mass="27975">MKASEFLTAEWRKLAIANYAIDKSLLQKFLPNRTELDLWNDTCYVSLVGFKFENTRLKGFRIPFHSNFEEVNLRFYVRYKENGQWKRGVTFIKELVPKYALTFVANTIYGEKYETLPMFHKWETLGDQLHVEYKWKKNGWNQFNISAQQTPLDLGVNSEEEFITEHYWGYTKLSESKTSEYGVEHPKWQMYKVNDHSINVDFAAVYGQEFSFLTDQKPVSVMLAEGSEIIVRAGKKR</sequence>